<evidence type="ECO:0000313" key="2">
    <source>
        <dbReference type="Proteomes" id="UP001500635"/>
    </source>
</evidence>
<comment type="caution">
    <text evidence="1">The sequence shown here is derived from an EMBL/GenBank/DDBJ whole genome shotgun (WGS) entry which is preliminary data.</text>
</comment>
<dbReference type="EMBL" id="BAABFR010000026">
    <property type="protein sequence ID" value="GAA4391572.1"/>
    <property type="molecule type" value="Genomic_DNA"/>
</dbReference>
<name>A0ABP8JJ51_9ACTN</name>
<reference evidence="2" key="1">
    <citation type="journal article" date="2019" name="Int. J. Syst. Evol. Microbiol.">
        <title>The Global Catalogue of Microorganisms (GCM) 10K type strain sequencing project: providing services to taxonomists for standard genome sequencing and annotation.</title>
        <authorList>
            <consortium name="The Broad Institute Genomics Platform"/>
            <consortium name="The Broad Institute Genome Sequencing Center for Infectious Disease"/>
            <person name="Wu L."/>
            <person name="Ma J."/>
        </authorList>
    </citation>
    <scope>NUCLEOTIDE SEQUENCE [LARGE SCALE GENOMIC DNA]</scope>
    <source>
        <strain evidence="2">JCM 17688</strain>
    </source>
</reference>
<evidence type="ECO:0000313" key="1">
    <source>
        <dbReference type="EMBL" id="GAA4391572.1"/>
    </source>
</evidence>
<organism evidence="1 2">
    <name type="scientific">Tsukamurella soli</name>
    <dbReference type="NCBI Taxonomy" id="644556"/>
    <lineage>
        <taxon>Bacteria</taxon>
        <taxon>Bacillati</taxon>
        <taxon>Actinomycetota</taxon>
        <taxon>Actinomycetes</taxon>
        <taxon>Mycobacteriales</taxon>
        <taxon>Tsukamurellaceae</taxon>
        <taxon>Tsukamurella</taxon>
    </lineage>
</organism>
<accession>A0ABP8JJ51</accession>
<sequence>MSDLDSRITQFAAANPGLDPGRITDQILRRATPQERQAWLMQLMGRHVAEVLRGDELVEVPLPAVTPQPRSKKREGIRDHFQAALDQRLSIGGTMRRLGELTLDDLAEAAAARRNKSRTLLDQADHFDILAKAVADEGVETVEDLPRTTLASVLDIHEPGAEVQA</sequence>
<gene>
    <name evidence="1" type="ORF">GCM10023147_20590</name>
</gene>
<dbReference type="Proteomes" id="UP001500635">
    <property type="component" value="Unassembled WGS sequence"/>
</dbReference>
<evidence type="ECO:0008006" key="3">
    <source>
        <dbReference type="Google" id="ProtNLM"/>
    </source>
</evidence>
<protein>
    <recommendedName>
        <fullName evidence="3">DUF222 domain-containing protein</fullName>
    </recommendedName>
</protein>
<keyword evidence="2" id="KW-1185">Reference proteome</keyword>
<proteinExistence type="predicted"/>
<dbReference type="RefSeq" id="WP_344994744.1">
    <property type="nucleotide sequence ID" value="NZ_BAABFR010000026.1"/>
</dbReference>